<accession>A0A848IW24</accession>
<dbReference type="SUPFAM" id="SSF50156">
    <property type="entry name" value="PDZ domain-like"/>
    <property type="match status" value="1"/>
</dbReference>
<dbReference type="PANTHER" id="PTHR32060">
    <property type="entry name" value="TAIL-SPECIFIC PROTEASE"/>
    <property type="match status" value="1"/>
</dbReference>
<dbReference type="EMBL" id="JABBNU010000002">
    <property type="protein sequence ID" value="NMM47475.1"/>
    <property type="molecule type" value="Genomic_DNA"/>
</dbReference>
<feature type="domain" description="Tail specific protease" evidence="2">
    <location>
        <begin position="188"/>
        <end position="409"/>
    </location>
</feature>
<dbReference type="InterPro" id="IPR041489">
    <property type="entry name" value="PDZ_6"/>
</dbReference>
<evidence type="ECO:0000313" key="4">
    <source>
        <dbReference type="Proteomes" id="UP000559010"/>
    </source>
</evidence>
<dbReference type="InterPro" id="IPR001478">
    <property type="entry name" value="PDZ"/>
</dbReference>
<dbReference type="Proteomes" id="UP000559010">
    <property type="component" value="Unassembled WGS sequence"/>
</dbReference>
<dbReference type="GO" id="GO:0007165">
    <property type="term" value="P:signal transduction"/>
    <property type="evidence" value="ECO:0007669"/>
    <property type="project" value="TreeGrafter"/>
</dbReference>
<dbReference type="PANTHER" id="PTHR32060:SF30">
    <property type="entry name" value="CARBOXY-TERMINAL PROCESSING PROTEASE CTPA"/>
    <property type="match status" value="1"/>
</dbReference>
<comment type="caution">
    <text evidence="3">The sequence shown here is derived from an EMBL/GenBank/DDBJ whole genome shotgun (WGS) entry which is preliminary data.</text>
</comment>
<name>A0A848IW24_9BACT</name>
<dbReference type="InterPro" id="IPR029045">
    <property type="entry name" value="ClpP/crotonase-like_dom_sf"/>
</dbReference>
<evidence type="ECO:0000313" key="3">
    <source>
        <dbReference type="EMBL" id="NMM47475.1"/>
    </source>
</evidence>
<dbReference type="SMART" id="SM00228">
    <property type="entry name" value="PDZ"/>
    <property type="match status" value="1"/>
</dbReference>
<reference evidence="3 4" key="1">
    <citation type="submission" date="2020-04" db="EMBL/GenBank/DDBJ databases">
        <title>Flammeovirgaceae bacterium KN852 isolated from deep sea.</title>
        <authorList>
            <person name="Zhang D.-C."/>
        </authorList>
    </citation>
    <scope>NUCLEOTIDE SEQUENCE [LARGE SCALE GENOMIC DNA]</scope>
    <source>
        <strain evidence="3 4">KN852</strain>
    </source>
</reference>
<proteinExistence type="predicted"/>
<dbReference type="GO" id="GO:0030288">
    <property type="term" value="C:outer membrane-bounded periplasmic space"/>
    <property type="evidence" value="ECO:0007669"/>
    <property type="project" value="TreeGrafter"/>
</dbReference>
<dbReference type="AlphaFoldDB" id="A0A848IW24"/>
<dbReference type="InterPro" id="IPR036034">
    <property type="entry name" value="PDZ_sf"/>
</dbReference>
<dbReference type="Gene3D" id="2.30.42.10">
    <property type="match status" value="1"/>
</dbReference>
<dbReference type="InterPro" id="IPR005151">
    <property type="entry name" value="Tail-specific_protease"/>
</dbReference>
<organism evidence="3 4">
    <name type="scientific">Marinigracilibium pacificum</name>
    <dbReference type="NCBI Taxonomy" id="2729599"/>
    <lineage>
        <taxon>Bacteria</taxon>
        <taxon>Pseudomonadati</taxon>
        <taxon>Bacteroidota</taxon>
        <taxon>Cytophagia</taxon>
        <taxon>Cytophagales</taxon>
        <taxon>Flammeovirgaceae</taxon>
        <taxon>Marinigracilibium</taxon>
    </lineage>
</organism>
<evidence type="ECO:0000259" key="2">
    <source>
        <dbReference type="SMART" id="SM00245"/>
    </source>
</evidence>
<dbReference type="Pfam" id="PF03572">
    <property type="entry name" value="Peptidase_S41"/>
    <property type="match status" value="1"/>
</dbReference>
<keyword evidence="4" id="KW-1185">Reference proteome</keyword>
<evidence type="ECO:0000259" key="1">
    <source>
        <dbReference type="SMART" id="SM00228"/>
    </source>
</evidence>
<dbReference type="CDD" id="cd07561">
    <property type="entry name" value="Peptidase_S41_CPP_like"/>
    <property type="match status" value="1"/>
</dbReference>
<gene>
    <name evidence="3" type="ORF">HH304_03625</name>
</gene>
<dbReference type="Gene3D" id="3.30.750.170">
    <property type="match status" value="1"/>
</dbReference>
<dbReference type="Gene3D" id="3.90.226.10">
    <property type="entry name" value="2-enoyl-CoA Hydratase, Chain A, domain 1"/>
    <property type="match status" value="1"/>
</dbReference>
<protein>
    <submittedName>
        <fullName evidence="3">Peptidase</fullName>
    </submittedName>
</protein>
<dbReference type="Pfam" id="PF17820">
    <property type="entry name" value="PDZ_6"/>
    <property type="match status" value="1"/>
</dbReference>
<dbReference type="GO" id="GO:0004175">
    <property type="term" value="F:endopeptidase activity"/>
    <property type="evidence" value="ECO:0007669"/>
    <property type="project" value="TreeGrafter"/>
</dbReference>
<dbReference type="Pfam" id="PF18294">
    <property type="entry name" value="Pept_S41_N"/>
    <property type="match status" value="1"/>
</dbReference>
<feature type="domain" description="PDZ" evidence="1">
    <location>
        <begin position="109"/>
        <end position="181"/>
    </location>
</feature>
<dbReference type="SUPFAM" id="SSF52096">
    <property type="entry name" value="ClpP/crotonase"/>
    <property type="match status" value="1"/>
</dbReference>
<dbReference type="GO" id="GO:0006508">
    <property type="term" value="P:proteolysis"/>
    <property type="evidence" value="ECO:0007669"/>
    <property type="project" value="InterPro"/>
</dbReference>
<dbReference type="SMART" id="SM00245">
    <property type="entry name" value="TSPc"/>
    <property type="match status" value="1"/>
</dbReference>
<dbReference type="RefSeq" id="WP_169678097.1">
    <property type="nucleotide sequence ID" value="NZ_JABBNU010000002.1"/>
</dbReference>
<dbReference type="GO" id="GO:0008236">
    <property type="term" value="F:serine-type peptidase activity"/>
    <property type="evidence" value="ECO:0007669"/>
    <property type="project" value="InterPro"/>
</dbReference>
<sequence>MSYSIDIKRISLKALMIALVIFSVSCKDEGPNPGGGGGSTGPDNPISKWVYETMDEVYYWESFIPSAVDLSKSPETVFTSIKYSGDRFSVLVDDYEGLINSLEGVSKEAGYEFQLLRASQDTDDVVALVLYVKEGSPADIEGMRRGDAISAINGTSITTNNYRDLLPELAETHTISYRRFDEQQDKYVDQPDLTLTTQVISENPVFLDSVYTLANNEKLGYFVYNFFSPGPGSTDEYDQGMKGVFGKFKSEGIQHLVLDLRYNSGGSISSAQLLASLIAPGVTTTDILYKNVWNNLYQDYISGLENGDDILNGKFLNVSNNIGSQLTNQTLYVLVGERTASASELIINGLRPYMNVVIIGETTVGKNVGSIPIEDDNSTYGMLPIVFKIFNSNNKSDYDQGFTPDVEVNEFSYRFEQFGDLDDPLLATAVNQIVVGPSRIAPFTKQFEGELFKSSIDEKVWTNRLIFDIPIE</sequence>
<dbReference type="InterPro" id="IPR041613">
    <property type="entry name" value="Pept_S41_N"/>
</dbReference>